<name>A0A7J8FID4_ROUAE</name>
<sequence>MREKDNVTRTVRLNHVTGQSSPQFTLPFSWYSWPRGCTPLLGLLQGGDPAENSEDSRPSWIFLSSALGCLPASDGQNDYEGKEIELDSLLSPPTTGLPSFDFHGLGTQLVFLVAEVESRGVYGGVFSILDLPSVPCQSYPK</sequence>
<gene>
    <name evidence="1" type="ORF">HJG63_011956</name>
</gene>
<organism evidence="1 2">
    <name type="scientific">Rousettus aegyptiacus</name>
    <name type="common">Egyptian fruit bat</name>
    <name type="synonym">Pteropus aegyptiacus</name>
    <dbReference type="NCBI Taxonomy" id="9407"/>
    <lineage>
        <taxon>Eukaryota</taxon>
        <taxon>Metazoa</taxon>
        <taxon>Chordata</taxon>
        <taxon>Craniata</taxon>
        <taxon>Vertebrata</taxon>
        <taxon>Euteleostomi</taxon>
        <taxon>Mammalia</taxon>
        <taxon>Eutheria</taxon>
        <taxon>Laurasiatheria</taxon>
        <taxon>Chiroptera</taxon>
        <taxon>Yinpterochiroptera</taxon>
        <taxon>Pteropodoidea</taxon>
        <taxon>Pteropodidae</taxon>
        <taxon>Rousettinae</taxon>
        <taxon>Rousettus</taxon>
    </lineage>
</organism>
<accession>A0A7J8FID4</accession>
<dbReference type="Proteomes" id="UP000593571">
    <property type="component" value="Unassembled WGS sequence"/>
</dbReference>
<proteinExistence type="predicted"/>
<comment type="caution">
    <text evidence="1">The sequence shown here is derived from an EMBL/GenBank/DDBJ whole genome shotgun (WGS) entry which is preliminary data.</text>
</comment>
<dbReference type="EMBL" id="JACASE010000007">
    <property type="protein sequence ID" value="KAF6447514.1"/>
    <property type="molecule type" value="Genomic_DNA"/>
</dbReference>
<dbReference type="AlphaFoldDB" id="A0A7J8FID4"/>
<protein>
    <submittedName>
        <fullName evidence="1">Uncharacterized protein</fullName>
    </submittedName>
</protein>
<reference evidence="1 2" key="1">
    <citation type="journal article" date="2020" name="Nature">
        <title>Six reference-quality genomes reveal evolution of bat adaptations.</title>
        <authorList>
            <person name="Jebb D."/>
            <person name="Huang Z."/>
            <person name="Pippel M."/>
            <person name="Hughes G.M."/>
            <person name="Lavrichenko K."/>
            <person name="Devanna P."/>
            <person name="Winkler S."/>
            <person name="Jermiin L.S."/>
            <person name="Skirmuntt E.C."/>
            <person name="Katzourakis A."/>
            <person name="Burkitt-Gray L."/>
            <person name="Ray D.A."/>
            <person name="Sullivan K.A.M."/>
            <person name="Roscito J.G."/>
            <person name="Kirilenko B.M."/>
            <person name="Davalos L.M."/>
            <person name="Corthals A.P."/>
            <person name="Power M.L."/>
            <person name="Jones G."/>
            <person name="Ransome R.D."/>
            <person name="Dechmann D.K.N."/>
            <person name="Locatelli A.G."/>
            <person name="Puechmaille S.J."/>
            <person name="Fedrigo O."/>
            <person name="Jarvis E.D."/>
            <person name="Hiller M."/>
            <person name="Vernes S.C."/>
            <person name="Myers E.W."/>
            <person name="Teeling E.C."/>
        </authorList>
    </citation>
    <scope>NUCLEOTIDE SEQUENCE [LARGE SCALE GENOMIC DNA]</scope>
    <source>
        <strain evidence="1">MRouAeg1</strain>
        <tissue evidence="1">Muscle</tissue>
    </source>
</reference>
<evidence type="ECO:0000313" key="2">
    <source>
        <dbReference type="Proteomes" id="UP000593571"/>
    </source>
</evidence>
<keyword evidence="2" id="KW-1185">Reference proteome</keyword>
<evidence type="ECO:0000313" key="1">
    <source>
        <dbReference type="EMBL" id="KAF6447514.1"/>
    </source>
</evidence>